<proteinExistence type="predicted"/>
<keyword evidence="6" id="KW-0812">Transmembrane</keyword>
<dbReference type="PANTHER" id="PTHR10434:SF64">
    <property type="entry name" value="1-ACYL-SN-GLYCEROL-3-PHOSPHATE ACYLTRANSFERASE-RELATED"/>
    <property type="match status" value="1"/>
</dbReference>
<dbReference type="RefSeq" id="WP_182544461.1">
    <property type="nucleotide sequence ID" value="NZ_JACGWZ010000003.1"/>
</dbReference>
<reference evidence="8 9" key="1">
    <citation type="submission" date="2020-07" db="EMBL/GenBank/DDBJ databases">
        <title>Sequencing the genomes of 1000 actinobacteria strains.</title>
        <authorList>
            <person name="Klenk H.-P."/>
        </authorList>
    </citation>
    <scope>NUCLEOTIDE SEQUENCE [LARGE SCALE GENOMIC DNA]</scope>
    <source>
        <strain evidence="8 9">DSM 45975</strain>
    </source>
</reference>
<comment type="pathway">
    <text evidence="1">Lipid metabolism.</text>
</comment>
<sequence length="283" mass="30249">MSTEHAWRPSSPCGPCCLPKRETVSRVGRPRQALRLACAVAVLLLGIALAAVLPLMGGSAGRTLVRSWFRGLLWAFGVRVVPDRRWTPTGRGVLIVTNHVSWLDVVALQAVHPMRMLAKEEVGTWPLIGPLADRAGTLYIDRDRLTGLPAAVDRLGAALRAGSVVGAFPEGTTWCGMASGRYRPAVFQAAVDAGALVRPVSLRFGTSTGRSSTSAAFVGEMSLVESVREVTRVSGLTVELRTLPAVDARRVRDRRELARRCEAAVSGVSLPELPHPPVPLVSG</sequence>
<keyword evidence="2" id="KW-0444">Lipid biosynthesis</keyword>
<dbReference type="InterPro" id="IPR002123">
    <property type="entry name" value="Plipid/glycerol_acylTrfase"/>
</dbReference>
<dbReference type="Proteomes" id="UP000569329">
    <property type="component" value="Unassembled WGS sequence"/>
</dbReference>
<evidence type="ECO:0000259" key="7">
    <source>
        <dbReference type="SMART" id="SM00563"/>
    </source>
</evidence>
<accession>A0A839DTE9</accession>
<dbReference type="SMART" id="SM00563">
    <property type="entry name" value="PlsC"/>
    <property type="match status" value="1"/>
</dbReference>
<dbReference type="CDD" id="cd07989">
    <property type="entry name" value="LPLAT_AGPAT-like"/>
    <property type="match status" value="1"/>
</dbReference>
<gene>
    <name evidence="8" type="ORF">FHX42_002603</name>
</gene>
<keyword evidence="4" id="KW-0443">Lipid metabolism</keyword>
<keyword evidence="6" id="KW-0472">Membrane</keyword>
<evidence type="ECO:0000256" key="2">
    <source>
        <dbReference type="ARBA" id="ARBA00022516"/>
    </source>
</evidence>
<name>A0A839DTE9_9PSEU</name>
<dbReference type="Pfam" id="PF01553">
    <property type="entry name" value="Acyltransferase"/>
    <property type="match status" value="1"/>
</dbReference>
<evidence type="ECO:0000256" key="3">
    <source>
        <dbReference type="ARBA" id="ARBA00022679"/>
    </source>
</evidence>
<dbReference type="PANTHER" id="PTHR10434">
    <property type="entry name" value="1-ACYL-SN-GLYCEROL-3-PHOSPHATE ACYLTRANSFERASE"/>
    <property type="match status" value="1"/>
</dbReference>
<dbReference type="AlphaFoldDB" id="A0A839DTE9"/>
<evidence type="ECO:0000256" key="6">
    <source>
        <dbReference type="SAM" id="Phobius"/>
    </source>
</evidence>
<dbReference type="GO" id="GO:0006654">
    <property type="term" value="P:phosphatidic acid biosynthetic process"/>
    <property type="evidence" value="ECO:0007669"/>
    <property type="project" value="TreeGrafter"/>
</dbReference>
<organism evidence="8 9">
    <name type="scientific">Halosaccharopolyspora lacisalsi</name>
    <dbReference type="NCBI Taxonomy" id="1000566"/>
    <lineage>
        <taxon>Bacteria</taxon>
        <taxon>Bacillati</taxon>
        <taxon>Actinomycetota</taxon>
        <taxon>Actinomycetes</taxon>
        <taxon>Pseudonocardiales</taxon>
        <taxon>Pseudonocardiaceae</taxon>
        <taxon>Halosaccharopolyspora</taxon>
    </lineage>
</organism>
<evidence type="ECO:0000313" key="9">
    <source>
        <dbReference type="Proteomes" id="UP000569329"/>
    </source>
</evidence>
<evidence type="ECO:0000313" key="8">
    <source>
        <dbReference type="EMBL" id="MBA8825252.1"/>
    </source>
</evidence>
<evidence type="ECO:0000256" key="5">
    <source>
        <dbReference type="ARBA" id="ARBA00023315"/>
    </source>
</evidence>
<feature type="transmembrane region" description="Helical" evidence="6">
    <location>
        <begin position="36"/>
        <end position="57"/>
    </location>
</feature>
<keyword evidence="5 8" id="KW-0012">Acyltransferase</keyword>
<evidence type="ECO:0000256" key="1">
    <source>
        <dbReference type="ARBA" id="ARBA00005189"/>
    </source>
</evidence>
<comment type="caution">
    <text evidence="8">The sequence shown here is derived from an EMBL/GenBank/DDBJ whole genome shotgun (WGS) entry which is preliminary data.</text>
</comment>
<keyword evidence="3 8" id="KW-0808">Transferase</keyword>
<protein>
    <submittedName>
        <fullName evidence="8">1-acyl-sn-glycerol-3-phosphate acyltransferase</fullName>
    </submittedName>
</protein>
<evidence type="ECO:0000256" key="4">
    <source>
        <dbReference type="ARBA" id="ARBA00023098"/>
    </source>
</evidence>
<keyword evidence="6" id="KW-1133">Transmembrane helix</keyword>
<feature type="domain" description="Phospholipid/glycerol acyltransferase" evidence="7">
    <location>
        <begin position="93"/>
        <end position="205"/>
    </location>
</feature>
<keyword evidence="9" id="KW-1185">Reference proteome</keyword>
<dbReference type="EMBL" id="JACGWZ010000003">
    <property type="protein sequence ID" value="MBA8825252.1"/>
    <property type="molecule type" value="Genomic_DNA"/>
</dbReference>
<dbReference type="SUPFAM" id="SSF69593">
    <property type="entry name" value="Glycerol-3-phosphate (1)-acyltransferase"/>
    <property type="match status" value="1"/>
</dbReference>
<dbReference type="GO" id="GO:0003841">
    <property type="term" value="F:1-acylglycerol-3-phosphate O-acyltransferase activity"/>
    <property type="evidence" value="ECO:0007669"/>
    <property type="project" value="TreeGrafter"/>
</dbReference>